<feature type="region of interest" description="Disordered" evidence="1">
    <location>
        <begin position="423"/>
        <end position="449"/>
    </location>
</feature>
<name>A0A0H5QRX0_9EUKA</name>
<feature type="chain" id="PRO_5005222790" evidence="3">
    <location>
        <begin position="27"/>
        <end position="495"/>
    </location>
</feature>
<feature type="region of interest" description="Disordered" evidence="1">
    <location>
        <begin position="206"/>
        <end position="351"/>
    </location>
</feature>
<feature type="signal peptide" evidence="3">
    <location>
        <begin position="1"/>
        <end position="26"/>
    </location>
</feature>
<feature type="transmembrane region" description="Helical" evidence="2">
    <location>
        <begin position="457"/>
        <end position="477"/>
    </location>
</feature>
<evidence type="ECO:0000256" key="3">
    <source>
        <dbReference type="SAM" id="SignalP"/>
    </source>
</evidence>
<keyword evidence="2" id="KW-1133">Transmembrane helix</keyword>
<evidence type="ECO:0000256" key="1">
    <source>
        <dbReference type="SAM" id="MobiDB-lite"/>
    </source>
</evidence>
<accession>A0A0H5QRX0</accession>
<proteinExistence type="predicted"/>
<feature type="region of interest" description="Disordered" evidence="1">
    <location>
        <begin position="372"/>
        <end position="391"/>
    </location>
</feature>
<dbReference type="AlphaFoldDB" id="A0A0H5QRX0"/>
<reference evidence="4" key="1">
    <citation type="submission" date="2015-04" db="EMBL/GenBank/DDBJ databases">
        <title>The genome sequence of the plant pathogenic Rhizarian Plasmodiophora brassicae reveals insights in its biotrophic life cycle and the origin of chitin synthesis.</title>
        <authorList>
            <person name="Schwelm A."/>
            <person name="Fogelqvist J."/>
            <person name="Knaust A."/>
            <person name="Julke S."/>
            <person name="Lilja T."/>
            <person name="Dhandapani V."/>
            <person name="Bonilla-Rosso G."/>
            <person name="Karlsson M."/>
            <person name="Shevchenko A."/>
            <person name="Choi S.R."/>
            <person name="Kim H.G."/>
            <person name="Park J.Y."/>
            <person name="Lim Y.P."/>
            <person name="Ludwig-Muller J."/>
            <person name="Dixelius C."/>
        </authorList>
    </citation>
    <scope>NUCLEOTIDE SEQUENCE</scope>
    <source>
        <tissue evidence="4">Potato root galls</tissue>
    </source>
</reference>
<evidence type="ECO:0000256" key="2">
    <source>
        <dbReference type="SAM" id="Phobius"/>
    </source>
</evidence>
<feature type="compositionally biased region" description="Pro residues" evidence="1">
    <location>
        <begin position="262"/>
        <end position="271"/>
    </location>
</feature>
<feature type="compositionally biased region" description="Basic residues" evidence="1">
    <location>
        <begin position="318"/>
        <end position="327"/>
    </location>
</feature>
<dbReference type="EMBL" id="HACM01004331">
    <property type="protein sequence ID" value="CRZ04773.1"/>
    <property type="molecule type" value="Transcribed_RNA"/>
</dbReference>
<keyword evidence="2" id="KW-0472">Membrane</keyword>
<protein>
    <submittedName>
        <fullName evidence="4">Uncharacterized protein</fullName>
    </submittedName>
</protein>
<sequence>MLLRLSLMLISLCILSQLLLVQLVQCATDDNDPNTCTFQVTDTPIRSVGQGDDSELIDIDLNNLVAGPATPNDSAEGTPSFRRVKHKRHNSGVVTANHISDVGSASFCSRDCERKNKKKGLLLCGFGSITQLVAVSLYIYACVFFTCDRPHYPLQNLLRGLNPHQRSEPTVMTGPLNEWTTYQGKTLLELPDVQYYYSPPPPKFFIRQDAPSPVSPRHAPNPSTLHGPALNPSPPPLHAQDRLIPNSAPPPRKANHHQPALQAPPPPPPLQPQDRLNRNPPTPPRQANHHKPALQASNPPPPPPLHAQDRLIRNPPPPHRKANRQATRKTLNPPPAPRHGSRPPPRSRWRGLTQESRDIRLLNEFLSSKCDKPQDLMQSSHNGGCSPYFRSTPPPLPPVHFDGPPSPTESYMHYQPLAASYSPLPERDHAQSPHSSRKNLNPPPPPPKWPAHCHRKIAYAGWSLSTVIANLVGALIATAGRIRYSKKCDHLVVGQ</sequence>
<feature type="compositionally biased region" description="Basic residues" evidence="1">
    <location>
        <begin position="339"/>
        <end position="349"/>
    </location>
</feature>
<evidence type="ECO:0000313" key="4">
    <source>
        <dbReference type="EMBL" id="CRZ04773.1"/>
    </source>
</evidence>
<keyword evidence="2" id="KW-0812">Transmembrane</keyword>
<organism evidence="4">
    <name type="scientific">Spongospora subterranea</name>
    <dbReference type="NCBI Taxonomy" id="70186"/>
    <lineage>
        <taxon>Eukaryota</taxon>
        <taxon>Sar</taxon>
        <taxon>Rhizaria</taxon>
        <taxon>Endomyxa</taxon>
        <taxon>Phytomyxea</taxon>
        <taxon>Plasmodiophorida</taxon>
        <taxon>Plasmodiophoridae</taxon>
        <taxon>Spongospora</taxon>
    </lineage>
</organism>
<keyword evidence="3" id="KW-0732">Signal</keyword>